<evidence type="ECO:0000313" key="2">
    <source>
        <dbReference type="EMBL" id="AZT91027.1"/>
    </source>
</evidence>
<reference evidence="2 3" key="1">
    <citation type="submission" date="2018-12" db="EMBL/GenBank/DDBJ databases">
        <title>Genome sequence from the cellulolytic species, Caldicellulosiruptor changbaiensis.</title>
        <authorList>
            <person name="Blumer-Schuette S.E."/>
            <person name="Mendoza C."/>
        </authorList>
    </citation>
    <scope>NUCLEOTIDE SEQUENCE [LARGE SCALE GENOMIC DNA]</scope>
    <source>
        <strain evidence="2 3">CBS-Z</strain>
    </source>
</reference>
<feature type="domain" description="DUF5680" evidence="1">
    <location>
        <begin position="48"/>
        <end position="151"/>
    </location>
</feature>
<gene>
    <name evidence="2" type="ORF">ELD05_10465</name>
</gene>
<dbReference type="InterPro" id="IPR043735">
    <property type="entry name" value="DUF5680"/>
</dbReference>
<evidence type="ECO:0000259" key="1">
    <source>
        <dbReference type="Pfam" id="PF18931"/>
    </source>
</evidence>
<dbReference type="KEGG" id="ccha:ELD05_10465"/>
<protein>
    <recommendedName>
        <fullName evidence="1">DUF5680 domain-containing protein</fullName>
    </recommendedName>
</protein>
<accession>A0A3T0D7E3</accession>
<keyword evidence="3" id="KW-1185">Reference proteome</keyword>
<dbReference type="GeneID" id="31772080"/>
<dbReference type="Proteomes" id="UP000282930">
    <property type="component" value="Chromosome"/>
</dbReference>
<proteinExistence type="predicted"/>
<dbReference type="AlphaFoldDB" id="A0A3T0D7E3"/>
<organism evidence="2 3">
    <name type="scientific">Caldicellulosiruptor changbaiensis</name>
    <dbReference type="NCBI Taxonomy" id="1222016"/>
    <lineage>
        <taxon>Bacteria</taxon>
        <taxon>Bacillati</taxon>
        <taxon>Bacillota</taxon>
        <taxon>Bacillota incertae sedis</taxon>
        <taxon>Caldicellulosiruptorales</taxon>
        <taxon>Caldicellulosiruptoraceae</taxon>
        <taxon>Caldicellulosiruptor</taxon>
    </lineage>
</organism>
<sequence length="158" mass="18713">MLDLLQRTIIEGRLSCYVKKTKEFNPYEKSDVYDWEFKKEINRYIFKDSYRGFNPYAGVEIIIEKDSNKVVWICDYVGYVLDKCPIGANQVYDFLKEARAKHLVECKDNLFKDFTYEKELLKYKSIFELKATGVLEKTDIYYDKELIAQHIASGIVKI</sequence>
<dbReference type="EMBL" id="CP034791">
    <property type="protein sequence ID" value="AZT91027.1"/>
    <property type="molecule type" value="Genomic_DNA"/>
</dbReference>
<evidence type="ECO:0000313" key="3">
    <source>
        <dbReference type="Proteomes" id="UP000282930"/>
    </source>
</evidence>
<name>A0A3T0D7E3_9FIRM</name>
<dbReference type="Pfam" id="PF18931">
    <property type="entry name" value="DUF5680"/>
    <property type="match status" value="1"/>
</dbReference>
<dbReference type="RefSeq" id="WP_011916452.1">
    <property type="nucleotide sequence ID" value="NZ_CP034791.1"/>
</dbReference>